<dbReference type="InterPro" id="IPR025110">
    <property type="entry name" value="AMP-bd_C"/>
</dbReference>
<evidence type="ECO:0000256" key="2">
    <source>
        <dbReference type="ARBA" id="ARBA00022598"/>
    </source>
</evidence>
<evidence type="ECO:0000256" key="3">
    <source>
        <dbReference type="ARBA" id="ARBA00022741"/>
    </source>
</evidence>
<name>A0A916X7X0_9HYPH</name>
<organism evidence="7 8">
    <name type="scientific">Chelatococcus reniformis</name>
    <dbReference type="NCBI Taxonomy" id="1494448"/>
    <lineage>
        <taxon>Bacteria</taxon>
        <taxon>Pseudomonadati</taxon>
        <taxon>Pseudomonadota</taxon>
        <taxon>Alphaproteobacteria</taxon>
        <taxon>Hyphomicrobiales</taxon>
        <taxon>Chelatococcaceae</taxon>
        <taxon>Chelatococcus</taxon>
    </lineage>
</organism>
<accession>A0A916X7X0</accession>
<dbReference type="GO" id="GO:0044539">
    <property type="term" value="P:long-chain fatty acid import into cell"/>
    <property type="evidence" value="ECO:0007669"/>
    <property type="project" value="TreeGrafter"/>
</dbReference>
<keyword evidence="8" id="KW-1185">Reference proteome</keyword>
<dbReference type="GO" id="GO:0004467">
    <property type="term" value="F:long-chain fatty acid-CoA ligase activity"/>
    <property type="evidence" value="ECO:0007669"/>
    <property type="project" value="TreeGrafter"/>
</dbReference>
<dbReference type="Pfam" id="PF13193">
    <property type="entry name" value="AMP-binding_C"/>
    <property type="match status" value="1"/>
</dbReference>
<feature type="domain" description="AMP-binding enzyme C-terminal" evidence="6">
    <location>
        <begin position="428"/>
        <end position="505"/>
    </location>
</feature>
<keyword evidence="2 7" id="KW-0436">Ligase</keyword>
<dbReference type="Gene3D" id="3.40.50.12780">
    <property type="entry name" value="N-terminal domain of ligase-like"/>
    <property type="match status" value="1"/>
</dbReference>
<reference evidence="7" key="1">
    <citation type="journal article" date="2014" name="Int. J. Syst. Evol. Microbiol.">
        <title>Complete genome sequence of Corynebacterium casei LMG S-19264T (=DSM 44701T), isolated from a smear-ripened cheese.</title>
        <authorList>
            <consortium name="US DOE Joint Genome Institute (JGI-PGF)"/>
            <person name="Walter F."/>
            <person name="Albersmeier A."/>
            <person name="Kalinowski J."/>
            <person name="Ruckert C."/>
        </authorList>
    </citation>
    <scope>NUCLEOTIDE SEQUENCE</scope>
    <source>
        <strain evidence="7">CGMCC 1.12919</strain>
    </source>
</reference>
<comment type="caution">
    <text evidence="7">The sequence shown here is derived from an EMBL/GenBank/DDBJ whole genome shotgun (WGS) entry which is preliminary data.</text>
</comment>
<dbReference type="InterPro" id="IPR045851">
    <property type="entry name" value="AMP-bd_C_sf"/>
</dbReference>
<dbReference type="GO" id="GO:0005524">
    <property type="term" value="F:ATP binding"/>
    <property type="evidence" value="ECO:0007669"/>
    <property type="project" value="UniProtKB-KW"/>
</dbReference>
<dbReference type="GO" id="GO:0005886">
    <property type="term" value="C:plasma membrane"/>
    <property type="evidence" value="ECO:0007669"/>
    <property type="project" value="TreeGrafter"/>
</dbReference>
<dbReference type="EMBL" id="BMGG01000002">
    <property type="protein sequence ID" value="GGC52741.1"/>
    <property type="molecule type" value="Genomic_DNA"/>
</dbReference>
<gene>
    <name evidence="7" type="ORF">GCM10010994_09790</name>
</gene>
<dbReference type="Proteomes" id="UP000637002">
    <property type="component" value="Unassembled WGS sequence"/>
</dbReference>
<evidence type="ECO:0000259" key="5">
    <source>
        <dbReference type="Pfam" id="PF00501"/>
    </source>
</evidence>
<sequence>MSPPLRTLLEIVVDGAAVRAEPVLTFVEVKHDGSLAEERRSYAELLDNGCRIAGALEAAGMAAGDAFAIVMRNHPEFVDAMIGSEVAGTVFVPIDPRTRGDKLAYMLRFARCRGAIVSPEVVENLRPLLADLPDLEWVWVIGVGGADGRFESFADVVRASPPATAMTPRRLADPMQLLFTSGTTGDPKAIVASHARFAGVAALGPMFGLRPDDRLYTGLSLTHANAQFITLSSALAMQVPLVISRQFTKSLLWEIVTRYNCTTFNLLGGMATAIFAEPPGPLDRAHRVRFVLSAGMPAAMWRPFEERFGTRIFEFFGTAEGGLTLNPPAAGPVGSIGRAEPGLVCEILLPDDSIARAGTLGEICFRNADGSVTPVTYFGNEQASAVKTRNGWFRSGDIGWKDAAGWLFFSHRAGQSIRRNGDFIDAREVEAAIANIPGVLDAYVYGVATASNTPGEKQVVAALVVSPGLVEPREIFADCASKLGSTGVPNFVQMVAEIPKTASEKPQDRHLIAMLNEGRCQLFDRNGPAELTFAHEA</sequence>
<dbReference type="InterPro" id="IPR000873">
    <property type="entry name" value="AMP-dep_synth/lig_dom"/>
</dbReference>
<dbReference type="SUPFAM" id="SSF56801">
    <property type="entry name" value="Acetyl-CoA synthetase-like"/>
    <property type="match status" value="1"/>
</dbReference>
<keyword evidence="4" id="KW-0067">ATP-binding</keyword>
<dbReference type="GO" id="GO:0005324">
    <property type="term" value="F:long-chain fatty acid transmembrane transporter activity"/>
    <property type="evidence" value="ECO:0007669"/>
    <property type="project" value="TreeGrafter"/>
</dbReference>
<protein>
    <submittedName>
        <fullName evidence="7">ATP-dependent acyl-CoA ligase</fullName>
    </submittedName>
</protein>
<dbReference type="InterPro" id="IPR042099">
    <property type="entry name" value="ANL_N_sf"/>
</dbReference>
<dbReference type="InterPro" id="IPR020845">
    <property type="entry name" value="AMP-binding_CS"/>
</dbReference>
<evidence type="ECO:0000259" key="6">
    <source>
        <dbReference type="Pfam" id="PF13193"/>
    </source>
</evidence>
<dbReference type="PROSITE" id="PS00455">
    <property type="entry name" value="AMP_BINDING"/>
    <property type="match status" value="1"/>
</dbReference>
<evidence type="ECO:0000313" key="8">
    <source>
        <dbReference type="Proteomes" id="UP000637002"/>
    </source>
</evidence>
<dbReference type="Gene3D" id="3.30.300.30">
    <property type="match status" value="1"/>
</dbReference>
<dbReference type="PANTHER" id="PTHR43107:SF15">
    <property type="entry name" value="FATTY ACID TRANSPORT PROTEIN 3, ISOFORM A"/>
    <property type="match status" value="1"/>
</dbReference>
<dbReference type="Pfam" id="PF00501">
    <property type="entry name" value="AMP-binding"/>
    <property type="match status" value="1"/>
</dbReference>
<dbReference type="AlphaFoldDB" id="A0A916X7X0"/>
<comment type="similarity">
    <text evidence="1">Belongs to the ATP-dependent AMP-binding enzyme family.</text>
</comment>
<evidence type="ECO:0000256" key="1">
    <source>
        <dbReference type="ARBA" id="ARBA00006432"/>
    </source>
</evidence>
<reference evidence="7" key="2">
    <citation type="submission" date="2020-09" db="EMBL/GenBank/DDBJ databases">
        <authorList>
            <person name="Sun Q."/>
            <person name="Zhou Y."/>
        </authorList>
    </citation>
    <scope>NUCLEOTIDE SEQUENCE</scope>
    <source>
        <strain evidence="7">CGMCC 1.12919</strain>
    </source>
</reference>
<evidence type="ECO:0000313" key="7">
    <source>
        <dbReference type="EMBL" id="GGC52741.1"/>
    </source>
</evidence>
<dbReference type="PANTHER" id="PTHR43107">
    <property type="entry name" value="LONG-CHAIN FATTY ACID TRANSPORT PROTEIN"/>
    <property type="match status" value="1"/>
</dbReference>
<keyword evidence="3" id="KW-0547">Nucleotide-binding</keyword>
<proteinExistence type="inferred from homology"/>
<evidence type="ECO:0000256" key="4">
    <source>
        <dbReference type="ARBA" id="ARBA00022840"/>
    </source>
</evidence>
<dbReference type="RefSeq" id="WP_188608035.1">
    <property type="nucleotide sequence ID" value="NZ_BMGG01000002.1"/>
</dbReference>
<feature type="domain" description="AMP-dependent synthetase/ligase" evidence="5">
    <location>
        <begin position="37"/>
        <end position="368"/>
    </location>
</feature>